<evidence type="ECO:0000313" key="2">
    <source>
        <dbReference type="Proteomes" id="UP000004814"/>
    </source>
</evidence>
<comment type="caution">
    <text evidence="1">The sequence shown here is derived from an EMBL/GenBank/DDBJ whole genome shotgun (WGS) entry which is preliminary data.</text>
</comment>
<reference evidence="1 2" key="1">
    <citation type="submission" date="2008-03" db="EMBL/GenBank/DDBJ databases">
        <title>Sequencing of the draft genome and assembly of Burkholderia ambifaria MEX-5.</title>
        <authorList>
            <consortium name="US DOE Joint Genome Institute (JGI-PGF)"/>
            <person name="Copeland A."/>
            <person name="Lucas S."/>
            <person name="Lapidus A."/>
            <person name="Glavina del Rio T."/>
            <person name="Dalin E."/>
            <person name="Tice H."/>
            <person name="Bruce D."/>
            <person name="Goodwin L."/>
            <person name="Pitluck S."/>
            <person name="Larimer F."/>
            <person name="Land M.L."/>
            <person name="Hauser L."/>
            <person name="Tiedje J."/>
            <person name="Richardson P."/>
        </authorList>
    </citation>
    <scope>NUCLEOTIDE SEQUENCE [LARGE SCALE GENOMIC DNA]</scope>
    <source>
        <strain evidence="1 2">MEX-5</strain>
    </source>
</reference>
<dbReference type="EMBL" id="ABLK01000333">
    <property type="protein sequence ID" value="EDT38086.1"/>
    <property type="molecule type" value="Genomic_DNA"/>
</dbReference>
<evidence type="ECO:0000313" key="1">
    <source>
        <dbReference type="EMBL" id="EDT38086.1"/>
    </source>
</evidence>
<proteinExistence type="predicted"/>
<dbReference type="AlphaFoldDB" id="B1TEB8"/>
<accession>B1TEB8</accession>
<sequence>MNIEPAFEANAQLAETDKPSMGAFDNPTMSSEPLLAFHPATRNTCRDAALLQILPVASKVVALVRVQFTGAFAWLTCLARRRRDSINRLLEGNRIMPVSTGDRDVLGSCRATFHGNSSSIRLAGRSAMYAGIACLPTFVSKIYSFGTPPISRPCWDLLVLGENHEVVWHYI</sequence>
<name>B1TEB8_9BURK</name>
<protein>
    <submittedName>
        <fullName evidence="1">Uncharacterized protein</fullName>
    </submittedName>
</protein>
<gene>
    <name evidence="1" type="ORF">BamMEX5DRAFT_6134</name>
</gene>
<dbReference type="Proteomes" id="UP000004814">
    <property type="component" value="Unassembled WGS sequence"/>
</dbReference>
<organism evidence="1 2">
    <name type="scientific">Burkholderia ambifaria MEX-5</name>
    <dbReference type="NCBI Taxonomy" id="396597"/>
    <lineage>
        <taxon>Bacteria</taxon>
        <taxon>Pseudomonadati</taxon>
        <taxon>Pseudomonadota</taxon>
        <taxon>Betaproteobacteria</taxon>
        <taxon>Burkholderiales</taxon>
        <taxon>Burkholderiaceae</taxon>
        <taxon>Burkholderia</taxon>
        <taxon>Burkholderia cepacia complex</taxon>
    </lineage>
</organism>